<organism evidence="7 8">
    <name type="scientific">Gluconobacter cerinus</name>
    <dbReference type="NCBI Taxonomy" id="38307"/>
    <lineage>
        <taxon>Bacteria</taxon>
        <taxon>Pseudomonadati</taxon>
        <taxon>Pseudomonadota</taxon>
        <taxon>Alphaproteobacteria</taxon>
        <taxon>Acetobacterales</taxon>
        <taxon>Acetobacteraceae</taxon>
        <taxon>Gluconobacter</taxon>
    </lineage>
</organism>
<dbReference type="PANTHER" id="PTHR11662">
    <property type="entry name" value="SOLUTE CARRIER FAMILY 17"/>
    <property type="match status" value="1"/>
</dbReference>
<comment type="caution">
    <text evidence="7">The sequence shown here is derived from an EMBL/GenBank/DDBJ whole genome shotgun (WGS) entry which is preliminary data.</text>
</comment>
<keyword evidence="3 5" id="KW-1133">Transmembrane helix</keyword>
<dbReference type="InterPro" id="IPR011701">
    <property type="entry name" value="MFS"/>
</dbReference>
<dbReference type="OrthoDB" id="272777at2"/>
<feature type="transmembrane region" description="Helical" evidence="5">
    <location>
        <begin position="257"/>
        <end position="278"/>
    </location>
</feature>
<dbReference type="AlphaFoldDB" id="A0A1B6VI67"/>
<comment type="subcellular location">
    <subcellularLocation>
        <location evidence="1">Membrane</location>
        <topology evidence="1">Multi-pass membrane protein</topology>
    </subcellularLocation>
</comment>
<gene>
    <name evidence="7" type="ORF">A0123_02450</name>
</gene>
<evidence type="ECO:0000256" key="1">
    <source>
        <dbReference type="ARBA" id="ARBA00004141"/>
    </source>
</evidence>
<evidence type="ECO:0000259" key="6">
    <source>
        <dbReference type="PROSITE" id="PS50850"/>
    </source>
</evidence>
<dbReference type="InterPro" id="IPR050382">
    <property type="entry name" value="MFS_Na/Anion_cotransporter"/>
</dbReference>
<dbReference type="Proteomes" id="UP000077786">
    <property type="component" value="Unassembled WGS sequence"/>
</dbReference>
<feature type="transmembrane region" description="Helical" evidence="5">
    <location>
        <begin position="290"/>
        <end position="307"/>
    </location>
</feature>
<feature type="transmembrane region" description="Helical" evidence="5">
    <location>
        <begin position="135"/>
        <end position="157"/>
    </location>
</feature>
<accession>A0A1B6VI67</accession>
<evidence type="ECO:0000256" key="4">
    <source>
        <dbReference type="ARBA" id="ARBA00023136"/>
    </source>
</evidence>
<feature type="transmembrane region" description="Helical" evidence="5">
    <location>
        <begin position="6"/>
        <end position="26"/>
    </location>
</feature>
<dbReference type="RefSeq" id="WP_063905491.1">
    <property type="nucleotide sequence ID" value="NZ_LUTU01000012.1"/>
</dbReference>
<evidence type="ECO:0000313" key="8">
    <source>
        <dbReference type="Proteomes" id="UP000077786"/>
    </source>
</evidence>
<dbReference type="Gene3D" id="1.20.1250.20">
    <property type="entry name" value="MFS general substrate transporter like domains"/>
    <property type="match status" value="2"/>
</dbReference>
<dbReference type="SUPFAM" id="SSF103473">
    <property type="entry name" value="MFS general substrate transporter"/>
    <property type="match status" value="1"/>
</dbReference>
<protein>
    <submittedName>
        <fullName evidence="7">Hexuronate transporter</fullName>
    </submittedName>
</protein>
<dbReference type="InterPro" id="IPR036259">
    <property type="entry name" value="MFS_trans_sf"/>
</dbReference>
<name>A0A1B6VI67_9PROT</name>
<feature type="transmembrane region" description="Helical" evidence="5">
    <location>
        <begin position="79"/>
        <end position="101"/>
    </location>
</feature>
<evidence type="ECO:0000256" key="3">
    <source>
        <dbReference type="ARBA" id="ARBA00022989"/>
    </source>
</evidence>
<dbReference type="CDD" id="cd17319">
    <property type="entry name" value="MFS_ExuT_GudP_like"/>
    <property type="match status" value="1"/>
</dbReference>
<keyword evidence="4 5" id="KW-0472">Membrane</keyword>
<dbReference type="PROSITE" id="PS50850">
    <property type="entry name" value="MFS"/>
    <property type="match status" value="1"/>
</dbReference>
<dbReference type="GO" id="GO:0016020">
    <property type="term" value="C:membrane"/>
    <property type="evidence" value="ECO:0007669"/>
    <property type="project" value="UniProtKB-SubCell"/>
</dbReference>
<dbReference type="PANTHER" id="PTHR11662:SF399">
    <property type="entry name" value="FI19708P1-RELATED"/>
    <property type="match status" value="1"/>
</dbReference>
<dbReference type="PATRIC" id="fig|38307.3.peg.2555"/>
<feature type="transmembrane region" description="Helical" evidence="5">
    <location>
        <begin position="346"/>
        <end position="369"/>
    </location>
</feature>
<dbReference type="GO" id="GO:0022857">
    <property type="term" value="F:transmembrane transporter activity"/>
    <property type="evidence" value="ECO:0007669"/>
    <property type="project" value="InterPro"/>
</dbReference>
<evidence type="ECO:0000256" key="5">
    <source>
        <dbReference type="SAM" id="Phobius"/>
    </source>
</evidence>
<keyword evidence="2 5" id="KW-0812">Transmembrane</keyword>
<reference evidence="7 8" key="1">
    <citation type="submission" date="2016-03" db="EMBL/GenBank/DDBJ databases">
        <title>Draft genome sequence of Gluconobacter cerinus strain CECT 9110.</title>
        <authorList>
            <person name="Sainz F."/>
            <person name="Mas A."/>
            <person name="Torija M.J."/>
        </authorList>
    </citation>
    <scope>NUCLEOTIDE SEQUENCE [LARGE SCALE GENOMIC DNA]</scope>
    <source>
        <strain evidence="7 8">CECT 9110</strain>
    </source>
</reference>
<evidence type="ECO:0000256" key="2">
    <source>
        <dbReference type="ARBA" id="ARBA00022692"/>
    </source>
</evidence>
<feature type="transmembrane region" description="Helical" evidence="5">
    <location>
        <begin position="313"/>
        <end position="334"/>
    </location>
</feature>
<sequence length="414" mass="45499">MREKSWIVLIFLLAPINFLMSLDRHAISIAMPVIRKDLGLSLQEASFILSCATWGYALLQPLSGWLAEKLGPRRVLFGAAFLWSLATLVSPLCLGFAPFLLARFGMGAAQAPDWASSMLVLRRHFSTVTRSRANALLLGFIYLGSIISGPLTSWLMLTYSWKTAFAIFGAFGIAVSLYWLVFYRDKPDSISLQPDLSIPAPSSALSRSKLLRTPRFWLIGFLYFCTICVQGFYASWFPTWLHEVHHVRLKDLGWLSSAPWVALYVSVLLAGIIADYLASRGFSLRHVRTVPPIFGLVLSAVLLAIASHAQGTIPALCLMTGCLGAIGFVQVSLWSSVQDISGAYTGFVTGCTAFWGSLSASIIPLAVGWVVTRTGSWEDVLFLPSAAACAGAIGFFWLRPDRPLLETREHHCEL</sequence>
<proteinExistence type="predicted"/>
<dbReference type="InterPro" id="IPR020846">
    <property type="entry name" value="MFS_dom"/>
</dbReference>
<feature type="transmembrane region" description="Helical" evidence="5">
    <location>
        <begin position="163"/>
        <end position="183"/>
    </location>
</feature>
<evidence type="ECO:0000313" key="7">
    <source>
        <dbReference type="EMBL" id="OAJ66913.1"/>
    </source>
</evidence>
<dbReference type="EMBL" id="LUTU01000012">
    <property type="protein sequence ID" value="OAJ66913.1"/>
    <property type="molecule type" value="Genomic_DNA"/>
</dbReference>
<feature type="transmembrane region" description="Helical" evidence="5">
    <location>
        <begin position="216"/>
        <end position="237"/>
    </location>
</feature>
<feature type="transmembrane region" description="Helical" evidence="5">
    <location>
        <begin position="381"/>
        <end position="398"/>
    </location>
</feature>
<feature type="domain" description="Major facilitator superfamily (MFS) profile" evidence="6">
    <location>
        <begin position="9"/>
        <end position="403"/>
    </location>
</feature>
<dbReference type="Pfam" id="PF07690">
    <property type="entry name" value="MFS_1"/>
    <property type="match status" value="1"/>
</dbReference>